<evidence type="ECO:0000256" key="2">
    <source>
        <dbReference type="SAM" id="MobiDB-lite"/>
    </source>
</evidence>
<dbReference type="Pfam" id="PF03641">
    <property type="entry name" value="Lysine_decarbox"/>
    <property type="match status" value="1"/>
</dbReference>
<feature type="region of interest" description="Disordered" evidence="2">
    <location>
        <begin position="220"/>
        <end position="246"/>
    </location>
</feature>
<gene>
    <name evidence="3" type="ORF">SALB_01218</name>
</gene>
<dbReference type="NCBIfam" id="TIGR00730">
    <property type="entry name" value="Rossman fold protein, TIGR00730 family"/>
    <property type="match status" value="1"/>
</dbReference>
<dbReference type="InterPro" id="IPR052341">
    <property type="entry name" value="LOG_family_nucleotidases"/>
</dbReference>
<dbReference type="AlphaFoldDB" id="A0A059VZA4"/>
<comment type="similarity">
    <text evidence="1">Belongs to the LOG family.</text>
</comment>
<dbReference type="EC" id="3.2.2.n1" evidence="1"/>
<dbReference type="eggNOG" id="COG1611">
    <property type="taxonomic scope" value="Bacteria"/>
</dbReference>
<dbReference type="GO" id="GO:0016787">
    <property type="term" value="F:hydrolase activity"/>
    <property type="evidence" value="ECO:0007669"/>
    <property type="project" value="UniProtKB-KW"/>
</dbReference>
<dbReference type="PANTHER" id="PTHR43393">
    <property type="entry name" value="CYTOKININ RIBOSIDE 5'-MONOPHOSPHATE PHOSPHORIBOHYDROLASE"/>
    <property type="match status" value="1"/>
</dbReference>
<keyword evidence="1" id="KW-0203">Cytokinin biosynthesis</keyword>
<evidence type="ECO:0000313" key="3">
    <source>
        <dbReference type="EMBL" id="GCB88547.1"/>
    </source>
</evidence>
<comment type="caution">
    <text evidence="3">The sequence shown here is derived from an EMBL/GenBank/DDBJ whole genome shotgun (WGS) entry which is preliminary data.</text>
</comment>
<evidence type="ECO:0000313" key="4">
    <source>
        <dbReference type="Proteomes" id="UP000288351"/>
    </source>
</evidence>
<feature type="compositionally biased region" description="Low complexity" evidence="2">
    <location>
        <begin position="227"/>
        <end position="239"/>
    </location>
</feature>
<organism evidence="3 4">
    <name type="scientific">Streptomyces noursei</name>
    <name type="common">Streptomyces albulus</name>
    <dbReference type="NCBI Taxonomy" id="1971"/>
    <lineage>
        <taxon>Bacteria</taxon>
        <taxon>Bacillati</taxon>
        <taxon>Actinomycetota</taxon>
        <taxon>Actinomycetes</taxon>
        <taxon>Kitasatosporales</taxon>
        <taxon>Streptomycetaceae</taxon>
        <taxon>Streptomyces</taxon>
    </lineage>
</organism>
<sequence length="246" mass="26072">MTEPTTARTRSALLTTLHSLAGEVDGARKWSQTSRTMAPARVATVFGSARTERDEPAYQMARELGAALAARRWTTVTGGGPGIMQAVRDGSGTTLSRAVRIEIPGEVPDTVLDEDRSLTVGTFALRKLLLTHDIDALFVFPGGVGTFDELFEVLVHHDTDRLDRFPVVLVQPEGTGLWQAFVQFVQAHLVDAGLASPTVVKELVVAESVEAALAAVGAHPPATVPQPGTATAPDATADLGTERRTA</sequence>
<accession>A0A059VZA4</accession>
<dbReference type="InterPro" id="IPR005269">
    <property type="entry name" value="LOG"/>
</dbReference>
<dbReference type="EMBL" id="BHXC01000006">
    <property type="protein sequence ID" value="GCB88547.1"/>
    <property type="molecule type" value="Genomic_DNA"/>
</dbReference>
<name>A0A059VZA4_STRNR</name>
<dbReference type="RefSeq" id="WP_016572277.1">
    <property type="nucleotide sequence ID" value="NZ_BHXC01000006.1"/>
</dbReference>
<dbReference type="PANTHER" id="PTHR43393:SF3">
    <property type="entry name" value="LYSINE DECARBOXYLASE-LIKE PROTEIN"/>
    <property type="match status" value="1"/>
</dbReference>
<reference evidence="3 4" key="1">
    <citation type="journal article" date="2019" name="Microbiol. Resour. Announc.">
        <title>Draft Genome Sequence of the Most Traditional epsilon-Poly-l-Lysine Producer, Streptomyces albulus NBRC14147.</title>
        <authorList>
            <person name="Yamanaka K."/>
            <person name="Hamano Y."/>
        </authorList>
    </citation>
    <scope>NUCLEOTIDE SEQUENCE [LARGE SCALE GENOMIC DNA]</scope>
    <source>
        <strain evidence="3 4">NBRC 14147</strain>
    </source>
</reference>
<dbReference type="SUPFAM" id="SSF102405">
    <property type="entry name" value="MCP/YpsA-like"/>
    <property type="match status" value="1"/>
</dbReference>
<dbReference type="Gene3D" id="3.40.50.450">
    <property type="match status" value="1"/>
</dbReference>
<dbReference type="GO" id="GO:0009691">
    <property type="term" value="P:cytokinin biosynthetic process"/>
    <property type="evidence" value="ECO:0007669"/>
    <property type="project" value="UniProtKB-UniRule"/>
</dbReference>
<evidence type="ECO:0000256" key="1">
    <source>
        <dbReference type="RuleBase" id="RU363015"/>
    </source>
</evidence>
<proteinExistence type="inferred from homology"/>
<dbReference type="InterPro" id="IPR031100">
    <property type="entry name" value="LOG_fam"/>
</dbReference>
<dbReference type="GO" id="GO:0005829">
    <property type="term" value="C:cytosol"/>
    <property type="evidence" value="ECO:0007669"/>
    <property type="project" value="TreeGrafter"/>
</dbReference>
<protein>
    <recommendedName>
        <fullName evidence="1">Cytokinin riboside 5'-monophosphate phosphoribohydrolase</fullName>
        <ecNumber evidence="1">3.2.2.n1</ecNumber>
    </recommendedName>
</protein>
<dbReference type="Proteomes" id="UP000288351">
    <property type="component" value="Unassembled WGS sequence"/>
</dbReference>
<keyword evidence="1 3" id="KW-0378">Hydrolase</keyword>
<comment type="catalytic activity">
    <reaction evidence="1">
        <text>9-ribosyl-trans-zeatin 5'-phosphate + H2O = trans-zeatin + D-ribose 5-phosphate</text>
        <dbReference type="Rhea" id="RHEA:48564"/>
        <dbReference type="ChEBI" id="CHEBI:15377"/>
        <dbReference type="ChEBI" id="CHEBI:16522"/>
        <dbReference type="ChEBI" id="CHEBI:78346"/>
        <dbReference type="ChEBI" id="CHEBI:87947"/>
        <dbReference type="EC" id="3.2.2.n1"/>
    </reaction>
</comment>
<comment type="catalytic activity">
    <reaction evidence="1">
        <text>N(6)-(dimethylallyl)adenosine 5'-phosphate + H2O = N(6)-dimethylallyladenine + D-ribose 5-phosphate</text>
        <dbReference type="Rhea" id="RHEA:48560"/>
        <dbReference type="ChEBI" id="CHEBI:15377"/>
        <dbReference type="ChEBI" id="CHEBI:17660"/>
        <dbReference type="ChEBI" id="CHEBI:57526"/>
        <dbReference type="ChEBI" id="CHEBI:78346"/>
        <dbReference type="EC" id="3.2.2.n1"/>
    </reaction>
</comment>
<dbReference type="STRING" id="68570.DC74_413"/>